<dbReference type="Proteomes" id="UP000027982">
    <property type="component" value="Chromosome"/>
</dbReference>
<protein>
    <submittedName>
        <fullName evidence="1">Uncharacterized protein</fullName>
    </submittedName>
</protein>
<dbReference type="STRING" id="661478.OP10G_3623"/>
<dbReference type="RefSeq" id="WP_025229085.1">
    <property type="nucleotide sequence ID" value="NZ_CP007139.1"/>
</dbReference>
<dbReference type="HOGENOM" id="CLU_1105850_0_0_0"/>
<sequence length="251" mass="26799">MNQPYSYDAGNPLTSPKGVEQQYKQFGFDPRGNNEASGSLMRFLPDYFEQAASNAEFGKRLNGQRQSAISALLNSLSPASQQSQMLGLQRGNTEQAANAARQANMMNRSYGLGDGFQAGTTAGAFGQADRMNNDIAREYASPQHQRSALQALLQAIGYGQENPQLDQIAHIGQILEQRHQANQAEMGSGSFLSALAPIAGAYLGGMGGGRAAVPRAVPVNQDFGEYDGGDGWMYGFNTGRFVTGPSNPYGS</sequence>
<reference evidence="1 2" key="1">
    <citation type="journal article" date="2014" name="PLoS ONE">
        <title>The first complete genome sequence of the class fimbriimonadia in the phylum armatimonadetes.</title>
        <authorList>
            <person name="Hu Z.Y."/>
            <person name="Wang Y.Z."/>
            <person name="Im W.T."/>
            <person name="Wang S.Y."/>
            <person name="Zhao G.P."/>
            <person name="Zheng H.J."/>
            <person name="Quan Z.X."/>
        </authorList>
    </citation>
    <scope>NUCLEOTIDE SEQUENCE [LARGE SCALE GENOMIC DNA]</scope>
    <source>
        <strain evidence="1">Gsoil 348</strain>
    </source>
</reference>
<gene>
    <name evidence="1" type="ORF">OP10G_3623</name>
</gene>
<dbReference type="AlphaFoldDB" id="A0A068NU73"/>
<dbReference type="EMBL" id="CP007139">
    <property type="protein sequence ID" value="AIE86991.1"/>
    <property type="molecule type" value="Genomic_DNA"/>
</dbReference>
<accession>A0A068NU73</accession>
<evidence type="ECO:0000313" key="1">
    <source>
        <dbReference type="EMBL" id="AIE86991.1"/>
    </source>
</evidence>
<proteinExistence type="predicted"/>
<organism evidence="1 2">
    <name type="scientific">Fimbriimonas ginsengisoli Gsoil 348</name>
    <dbReference type="NCBI Taxonomy" id="661478"/>
    <lineage>
        <taxon>Bacteria</taxon>
        <taxon>Bacillati</taxon>
        <taxon>Armatimonadota</taxon>
        <taxon>Fimbriimonadia</taxon>
        <taxon>Fimbriimonadales</taxon>
        <taxon>Fimbriimonadaceae</taxon>
        <taxon>Fimbriimonas</taxon>
    </lineage>
</organism>
<dbReference type="KEGG" id="fgi:OP10G_3623"/>
<evidence type="ECO:0000313" key="2">
    <source>
        <dbReference type="Proteomes" id="UP000027982"/>
    </source>
</evidence>
<keyword evidence="2" id="KW-1185">Reference proteome</keyword>
<name>A0A068NU73_FIMGI</name>